<dbReference type="GO" id="GO:0003743">
    <property type="term" value="F:translation initiation factor activity"/>
    <property type="evidence" value="ECO:0007669"/>
    <property type="project" value="UniProtKB-KW"/>
</dbReference>
<gene>
    <name evidence="3" type="primary">Contig9853.g10533</name>
    <name evidence="3" type="ORF">STYLEM_10111</name>
</gene>
<feature type="compositionally biased region" description="Polar residues" evidence="2">
    <location>
        <begin position="282"/>
        <end position="295"/>
    </location>
</feature>
<dbReference type="Pfam" id="PF01652">
    <property type="entry name" value="IF4E"/>
    <property type="match status" value="1"/>
</dbReference>
<organism evidence="3 4">
    <name type="scientific">Stylonychia lemnae</name>
    <name type="common">Ciliate</name>
    <dbReference type="NCBI Taxonomy" id="5949"/>
    <lineage>
        <taxon>Eukaryota</taxon>
        <taxon>Sar</taxon>
        <taxon>Alveolata</taxon>
        <taxon>Ciliophora</taxon>
        <taxon>Intramacronucleata</taxon>
        <taxon>Spirotrichea</taxon>
        <taxon>Stichotrichia</taxon>
        <taxon>Sporadotrichida</taxon>
        <taxon>Oxytrichidae</taxon>
        <taxon>Stylonychinae</taxon>
        <taxon>Stylonychia</taxon>
    </lineage>
</organism>
<dbReference type="Gene3D" id="3.30.760.10">
    <property type="entry name" value="RNA Cap, Translation Initiation Factor Eif4e"/>
    <property type="match status" value="1"/>
</dbReference>
<dbReference type="InterPro" id="IPR001040">
    <property type="entry name" value="TIF_eIF_4E"/>
</dbReference>
<feature type="region of interest" description="Disordered" evidence="2">
    <location>
        <begin position="273"/>
        <end position="361"/>
    </location>
</feature>
<feature type="compositionally biased region" description="Low complexity" evidence="2">
    <location>
        <begin position="296"/>
        <end position="305"/>
    </location>
</feature>
<proteinExistence type="inferred from homology"/>
<evidence type="ECO:0000313" key="4">
    <source>
        <dbReference type="Proteomes" id="UP000039865"/>
    </source>
</evidence>
<protein>
    <submittedName>
        <fullName evidence="3">Eukaryotic initiation factor</fullName>
    </submittedName>
</protein>
<keyword evidence="1" id="KW-0694">RNA-binding</keyword>
<comment type="similarity">
    <text evidence="1">Belongs to the eukaryotic initiation factor 4E family.</text>
</comment>
<dbReference type="SUPFAM" id="SSF55418">
    <property type="entry name" value="eIF4e-like"/>
    <property type="match status" value="1"/>
</dbReference>
<dbReference type="PANTHER" id="PTHR11960">
    <property type="entry name" value="EUKARYOTIC TRANSLATION INITIATION FACTOR 4E RELATED"/>
    <property type="match status" value="1"/>
</dbReference>
<dbReference type="PANTHER" id="PTHR11960:SF18">
    <property type="entry name" value="EUKARYOTIC TRANSLATION INITIATION FACTOR 4E HOMOLOGOUS PROTEIN, ISOFORM B"/>
    <property type="match status" value="1"/>
</dbReference>
<name>A0A078AHW6_STYLE</name>
<sequence length="370" mass="42782">MSSSAAQNQLDQNSLDHSLTQNTIADTQGQTQSSKLSTNSQSFKPSNHTDAQFTPSKGHTLQTNWKFWYFQRFFSQNKDANNQTLSSPEQTQPVPKQNKFQDYREKLKDMGQISTVEQFFQYFVYMKKPSEMPREIDLFFFRENEIPMWESPNGGIWITKIKKEDNIDKMWETLLLALISMITLQVNLLNIGEQFEEPKVIGLGLSLRTKERLIEIWIKDGRNEKVRTNVSNKLRQFLGLDPDSVTLYYKEHQKSIKDQSTMKNAEGFKFMKADQVDKRSRMNNNSISYTNTNPQHKNWGNNNGNNHHHDSNNHYSNGNGNGAYRKKSNQNGGGNNNQSTQNDKPFSHLGANYHGDDNQRVYRVKAPSHV</sequence>
<dbReference type="InParanoid" id="A0A078AHW6"/>
<evidence type="ECO:0000256" key="1">
    <source>
        <dbReference type="RuleBase" id="RU004374"/>
    </source>
</evidence>
<evidence type="ECO:0000256" key="2">
    <source>
        <dbReference type="SAM" id="MobiDB-lite"/>
    </source>
</evidence>
<dbReference type="OrthoDB" id="590761at2759"/>
<dbReference type="AlphaFoldDB" id="A0A078AHW6"/>
<accession>A0A078AHW6</accession>
<keyword evidence="4" id="KW-1185">Reference proteome</keyword>
<dbReference type="GO" id="GO:0016281">
    <property type="term" value="C:eukaryotic translation initiation factor 4F complex"/>
    <property type="evidence" value="ECO:0007669"/>
    <property type="project" value="TreeGrafter"/>
</dbReference>
<dbReference type="GO" id="GO:0000340">
    <property type="term" value="F:RNA 7-methylguanosine cap binding"/>
    <property type="evidence" value="ECO:0007669"/>
    <property type="project" value="TreeGrafter"/>
</dbReference>
<dbReference type="OMA" id="FFFRENE"/>
<feature type="region of interest" description="Disordered" evidence="2">
    <location>
        <begin position="27"/>
        <end position="57"/>
    </location>
</feature>
<reference evidence="3 4" key="1">
    <citation type="submission" date="2014-06" db="EMBL/GenBank/DDBJ databases">
        <authorList>
            <person name="Swart Estienne"/>
        </authorList>
    </citation>
    <scope>NUCLEOTIDE SEQUENCE [LARGE SCALE GENOMIC DNA]</scope>
    <source>
        <strain evidence="3 4">130c</strain>
    </source>
</reference>
<dbReference type="InterPro" id="IPR023398">
    <property type="entry name" value="TIF_eIF4e-like"/>
</dbReference>
<dbReference type="Proteomes" id="UP000039865">
    <property type="component" value="Unassembled WGS sequence"/>
</dbReference>
<keyword evidence="1" id="KW-0648">Protein biosynthesis</keyword>
<keyword evidence="1 3" id="KW-0396">Initiation factor</keyword>
<evidence type="ECO:0000313" key="3">
    <source>
        <dbReference type="EMBL" id="CDW81102.1"/>
    </source>
</evidence>
<dbReference type="EMBL" id="CCKQ01009600">
    <property type="protein sequence ID" value="CDW81102.1"/>
    <property type="molecule type" value="Genomic_DNA"/>
</dbReference>